<comment type="similarity">
    <text evidence="2">Belongs to the MotB family.</text>
</comment>
<dbReference type="EMBL" id="CP002159">
    <property type="protein sequence ID" value="ADL54153.1"/>
    <property type="molecule type" value="Genomic_DNA"/>
</dbReference>
<dbReference type="AlphaFoldDB" id="D9SI96"/>
<evidence type="ECO:0000256" key="7">
    <source>
        <dbReference type="PROSITE-ProRule" id="PRU00473"/>
    </source>
</evidence>
<dbReference type="eggNOG" id="COG1360">
    <property type="taxonomic scope" value="Bacteria"/>
</dbReference>
<accession>D9SI96</accession>
<dbReference type="RefSeq" id="WP_013292096.1">
    <property type="nucleotide sequence ID" value="NC_014394.1"/>
</dbReference>
<dbReference type="STRING" id="395494.Galf_0108"/>
<dbReference type="InterPro" id="IPR025713">
    <property type="entry name" value="MotB-like_N_dom"/>
</dbReference>
<evidence type="ECO:0000256" key="2">
    <source>
        <dbReference type="ARBA" id="ARBA00008914"/>
    </source>
</evidence>
<feature type="transmembrane region" description="Helical" evidence="8">
    <location>
        <begin position="30"/>
        <end position="52"/>
    </location>
</feature>
<dbReference type="Pfam" id="PF00691">
    <property type="entry name" value="OmpA"/>
    <property type="match status" value="1"/>
</dbReference>
<dbReference type="InterPro" id="IPR006665">
    <property type="entry name" value="OmpA-like"/>
</dbReference>
<dbReference type="NCBIfam" id="NF006548">
    <property type="entry name" value="PRK09041.1"/>
    <property type="match status" value="1"/>
</dbReference>
<dbReference type="Proteomes" id="UP000001235">
    <property type="component" value="Chromosome"/>
</dbReference>
<dbReference type="CDD" id="cd07185">
    <property type="entry name" value="OmpA_C-like"/>
    <property type="match status" value="1"/>
</dbReference>
<keyword evidence="11" id="KW-1185">Reference proteome</keyword>
<dbReference type="HOGENOM" id="CLU_016890_3_1_4"/>
<reference evidence="10 11" key="1">
    <citation type="submission" date="2010-08" db="EMBL/GenBank/DDBJ databases">
        <title>Complete sequence of Gallionella capsiferriformans ES-2.</title>
        <authorList>
            <consortium name="US DOE Joint Genome Institute"/>
            <person name="Lucas S."/>
            <person name="Copeland A."/>
            <person name="Lapidus A."/>
            <person name="Cheng J.-F."/>
            <person name="Bruce D."/>
            <person name="Goodwin L."/>
            <person name="Pitluck S."/>
            <person name="Chertkov O."/>
            <person name="Davenport K.W."/>
            <person name="Detter J.C."/>
            <person name="Han C."/>
            <person name="Tapia R."/>
            <person name="Land M."/>
            <person name="Hauser L."/>
            <person name="Chang Y.-J."/>
            <person name="Jeffries C."/>
            <person name="Kyrpides N."/>
            <person name="Ivanova N."/>
            <person name="Mikhailova N."/>
            <person name="Shelobolina E.S."/>
            <person name="Picardal F."/>
            <person name="Roden E."/>
            <person name="Emerson D."/>
            <person name="Woyke T."/>
        </authorList>
    </citation>
    <scope>NUCLEOTIDE SEQUENCE [LARGE SCALE GENOMIC DNA]</scope>
    <source>
        <strain evidence="10 11">ES-2</strain>
    </source>
</reference>
<evidence type="ECO:0000256" key="8">
    <source>
        <dbReference type="SAM" id="Phobius"/>
    </source>
</evidence>
<keyword evidence="5 8" id="KW-1133">Transmembrane helix</keyword>
<evidence type="ECO:0000256" key="6">
    <source>
        <dbReference type="ARBA" id="ARBA00023136"/>
    </source>
</evidence>
<feature type="domain" description="OmpA-like" evidence="9">
    <location>
        <begin position="165"/>
        <end position="285"/>
    </location>
</feature>
<evidence type="ECO:0000259" key="9">
    <source>
        <dbReference type="PROSITE" id="PS51123"/>
    </source>
</evidence>
<dbReference type="PANTHER" id="PTHR30329">
    <property type="entry name" value="STATOR ELEMENT OF FLAGELLAR MOTOR COMPLEX"/>
    <property type="match status" value="1"/>
</dbReference>
<protein>
    <submittedName>
        <fullName evidence="10">OmpA/MotB domain protein</fullName>
    </submittedName>
</protein>
<gene>
    <name evidence="10" type="ordered locus">Galf_0108</name>
</gene>
<dbReference type="KEGG" id="gca:Galf_0108"/>
<comment type="subcellular location">
    <subcellularLocation>
        <location evidence="1">Cell membrane</location>
        <topology evidence="1">Single-pass membrane protein</topology>
    </subcellularLocation>
</comment>
<evidence type="ECO:0000256" key="5">
    <source>
        <dbReference type="ARBA" id="ARBA00022989"/>
    </source>
</evidence>
<dbReference type="SUPFAM" id="SSF103088">
    <property type="entry name" value="OmpA-like"/>
    <property type="match status" value="1"/>
</dbReference>
<dbReference type="GO" id="GO:0005886">
    <property type="term" value="C:plasma membrane"/>
    <property type="evidence" value="ECO:0007669"/>
    <property type="project" value="UniProtKB-SubCell"/>
</dbReference>
<dbReference type="InterPro" id="IPR050330">
    <property type="entry name" value="Bact_OuterMem_StrucFunc"/>
</dbReference>
<dbReference type="InterPro" id="IPR036737">
    <property type="entry name" value="OmpA-like_sf"/>
</dbReference>
<keyword evidence="4 8" id="KW-0812">Transmembrane</keyword>
<keyword evidence="6 7" id="KW-0472">Membrane</keyword>
<dbReference type="PANTHER" id="PTHR30329:SF21">
    <property type="entry name" value="LIPOPROTEIN YIAD-RELATED"/>
    <property type="match status" value="1"/>
</dbReference>
<evidence type="ECO:0000256" key="4">
    <source>
        <dbReference type="ARBA" id="ARBA00022692"/>
    </source>
</evidence>
<evidence type="ECO:0000256" key="3">
    <source>
        <dbReference type="ARBA" id="ARBA00022475"/>
    </source>
</evidence>
<dbReference type="PROSITE" id="PS51123">
    <property type="entry name" value="OMPA_2"/>
    <property type="match status" value="1"/>
</dbReference>
<evidence type="ECO:0000256" key="1">
    <source>
        <dbReference type="ARBA" id="ARBA00004162"/>
    </source>
</evidence>
<keyword evidence="3" id="KW-1003">Cell membrane</keyword>
<organism evidence="10 11">
    <name type="scientific">Gallionella capsiferriformans (strain ES-2)</name>
    <name type="common">Gallionella ferruginea capsiferriformans (strain ES-2)</name>
    <dbReference type="NCBI Taxonomy" id="395494"/>
    <lineage>
        <taxon>Bacteria</taxon>
        <taxon>Pseudomonadati</taxon>
        <taxon>Pseudomonadota</taxon>
        <taxon>Betaproteobacteria</taxon>
        <taxon>Nitrosomonadales</taxon>
        <taxon>Gallionellaceae</taxon>
        <taxon>Gallionella</taxon>
    </lineage>
</organism>
<proteinExistence type="inferred from homology"/>
<evidence type="ECO:0000313" key="10">
    <source>
        <dbReference type="EMBL" id="ADL54153.1"/>
    </source>
</evidence>
<dbReference type="Pfam" id="PF13677">
    <property type="entry name" value="MotB_plug"/>
    <property type="match status" value="1"/>
</dbReference>
<dbReference type="Gene3D" id="3.30.1330.60">
    <property type="entry name" value="OmpA-like domain"/>
    <property type="match status" value="1"/>
</dbReference>
<name>D9SI96_GALCS</name>
<sequence length="295" mass="32583">MSTPVKAKPFKRKIIIRRIRKQVREAPRGAWKIAYADFVTALMAFFLMLWLISSTSADYRQAISEYFETPLMVVFSGGQSNDVTSSLIVGSYGEDKTFSSGQVNKGEGAVEDIAISVSDAGRLLHMQEVVRLKLLKAQLEQLIRTDPNLNQFKEQLQIDLTSEGLRIMIIDAKNRPMFEIGSAILQPYTVEILRSIGSTLNRVPNKIGLSGHTDAANYQGGSAGYSNWDLSADRANASRRTLIAGGMGQEKILRVVGLSDSVLFNPADPYDAHNRRISIIVMNQKAMDAVLVDGE</sequence>
<evidence type="ECO:0000313" key="11">
    <source>
        <dbReference type="Proteomes" id="UP000001235"/>
    </source>
</evidence>